<evidence type="ECO:0000313" key="2">
    <source>
        <dbReference type="Proteomes" id="UP000614350"/>
    </source>
</evidence>
<gene>
    <name evidence="1" type="ORF">HZH66_014268</name>
</gene>
<reference evidence="1" key="1">
    <citation type="journal article" date="2020" name="G3 (Bethesda)">
        <title>High-Quality Assemblies for Three Invasive Social Wasps from the &lt;i&gt;Vespula&lt;/i&gt; Genus.</title>
        <authorList>
            <person name="Harrop T.W.R."/>
            <person name="Guhlin J."/>
            <person name="McLaughlin G.M."/>
            <person name="Permina E."/>
            <person name="Stockwell P."/>
            <person name="Gilligan J."/>
            <person name="Le Lec M.F."/>
            <person name="Gruber M.A.M."/>
            <person name="Quinn O."/>
            <person name="Lovegrove M."/>
            <person name="Duncan E.J."/>
            <person name="Remnant E.J."/>
            <person name="Van Eeckhoven J."/>
            <person name="Graham B."/>
            <person name="Knapp R.A."/>
            <person name="Langford K.W."/>
            <person name="Kronenberg Z."/>
            <person name="Press M.O."/>
            <person name="Eacker S.M."/>
            <person name="Wilson-Rankin E.E."/>
            <person name="Purcell J."/>
            <person name="Lester P.J."/>
            <person name="Dearden P.K."/>
        </authorList>
    </citation>
    <scope>NUCLEOTIDE SEQUENCE</scope>
    <source>
        <strain evidence="1">Marl-1</strain>
    </source>
</reference>
<comment type="caution">
    <text evidence="1">The sequence shown here is derived from an EMBL/GenBank/DDBJ whole genome shotgun (WGS) entry which is preliminary data.</text>
</comment>
<dbReference type="EMBL" id="JACSEA010000021">
    <property type="protein sequence ID" value="KAF7380892.1"/>
    <property type="molecule type" value="Genomic_DNA"/>
</dbReference>
<dbReference type="AlphaFoldDB" id="A0A834J5B9"/>
<name>A0A834J5B9_VESVU</name>
<sequence length="204" mass="23994">MNYTVTKILDETVTVYENSLFDLEIIGFNNDSKVYMIINQPITDKDDLLINFVAERFDGVKFPLPDNPMKLCKFLFEERSTKLESYIRQFHISRAFNLEDQICPILPGKRKLLPYMFPKNVTLLHDIGCGDFVYTVDIFTNDTSDSNEDTASVVTQEFWVKVMLSRLETYEDRIMRSIKSIEIFLHKSIEILHNKFIRTIFDHL</sequence>
<protein>
    <submittedName>
        <fullName evidence="1">Uncharacterized protein</fullName>
    </submittedName>
</protein>
<organism evidence="1 2">
    <name type="scientific">Vespula vulgaris</name>
    <name type="common">Yellow jacket</name>
    <name type="synonym">Wasp</name>
    <dbReference type="NCBI Taxonomy" id="7454"/>
    <lineage>
        <taxon>Eukaryota</taxon>
        <taxon>Metazoa</taxon>
        <taxon>Ecdysozoa</taxon>
        <taxon>Arthropoda</taxon>
        <taxon>Hexapoda</taxon>
        <taxon>Insecta</taxon>
        <taxon>Pterygota</taxon>
        <taxon>Neoptera</taxon>
        <taxon>Endopterygota</taxon>
        <taxon>Hymenoptera</taxon>
        <taxon>Apocrita</taxon>
        <taxon>Aculeata</taxon>
        <taxon>Vespoidea</taxon>
        <taxon>Vespidae</taxon>
        <taxon>Vespinae</taxon>
        <taxon>Vespula</taxon>
    </lineage>
</organism>
<proteinExistence type="predicted"/>
<dbReference type="Proteomes" id="UP000614350">
    <property type="component" value="Unassembled WGS sequence"/>
</dbReference>
<keyword evidence="2" id="KW-1185">Reference proteome</keyword>
<evidence type="ECO:0000313" key="1">
    <source>
        <dbReference type="EMBL" id="KAF7380892.1"/>
    </source>
</evidence>
<accession>A0A834J5B9</accession>